<feature type="transmembrane region" description="Helical" evidence="7">
    <location>
        <begin position="175"/>
        <end position="195"/>
    </location>
</feature>
<organism evidence="9 10">
    <name type="scientific">Tumebacillus lacus</name>
    <dbReference type="NCBI Taxonomy" id="2995335"/>
    <lineage>
        <taxon>Bacteria</taxon>
        <taxon>Bacillati</taxon>
        <taxon>Bacillota</taxon>
        <taxon>Bacilli</taxon>
        <taxon>Bacillales</taxon>
        <taxon>Alicyclobacillaceae</taxon>
        <taxon>Tumebacillus</taxon>
    </lineage>
</organism>
<dbReference type="InterPro" id="IPR011701">
    <property type="entry name" value="MFS"/>
</dbReference>
<evidence type="ECO:0000256" key="5">
    <source>
        <dbReference type="ARBA" id="ARBA00022989"/>
    </source>
</evidence>
<keyword evidence="4 7" id="KW-0812">Transmembrane</keyword>
<name>A0ABT3WZJ0_9BACL</name>
<evidence type="ECO:0000313" key="9">
    <source>
        <dbReference type="EMBL" id="MCX7570075.1"/>
    </source>
</evidence>
<keyword evidence="2" id="KW-0813">Transport</keyword>
<feature type="transmembrane region" description="Helical" evidence="7">
    <location>
        <begin position="275"/>
        <end position="294"/>
    </location>
</feature>
<evidence type="ECO:0000256" key="3">
    <source>
        <dbReference type="ARBA" id="ARBA00022475"/>
    </source>
</evidence>
<protein>
    <submittedName>
        <fullName evidence="9">MFS transporter</fullName>
    </submittedName>
</protein>
<feature type="transmembrane region" description="Helical" evidence="7">
    <location>
        <begin position="306"/>
        <end position="324"/>
    </location>
</feature>
<accession>A0ABT3WZJ0</accession>
<feature type="transmembrane region" description="Helical" evidence="7">
    <location>
        <begin position="21"/>
        <end position="49"/>
    </location>
</feature>
<dbReference type="PROSITE" id="PS50850">
    <property type="entry name" value="MFS"/>
    <property type="match status" value="1"/>
</dbReference>
<feature type="transmembrane region" description="Helical" evidence="7">
    <location>
        <begin position="390"/>
        <end position="413"/>
    </location>
</feature>
<dbReference type="CDD" id="cd06173">
    <property type="entry name" value="MFS_MefA_like"/>
    <property type="match status" value="1"/>
</dbReference>
<evidence type="ECO:0000256" key="6">
    <source>
        <dbReference type="ARBA" id="ARBA00023136"/>
    </source>
</evidence>
<feature type="transmembrane region" description="Helical" evidence="7">
    <location>
        <begin position="55"/>
        <end position="77"/>
    </location>
</feature>
<dbReference type="SUPFAM" id="SSF103473">
    <property type="entry name" value="MFS general substrate transporter"/>
    <property type="match status" value="1"/>
</dbReference>
<keyword evidence="3" id="KW-1003">Cell membrane</keyword>
<dbReference type="PANTHER" id="PTHR43266">
    <property type="entry name" value="MACROLIDE-EFFLUX PROTEIN"/>
    <property type="match status" value="1"/>
</dbReference>
<dbReference type="Pfam" id="PF07690">
    <property type="entry name" value="MFS_1"/>
    <property type="match status" value="2"/>
</dbReference>
<dbReference type="InterPro" id="IPR036259">
    <property type="entry name" value="MFS_trans_sf"/>
</dbReference>
<dbReference type="InterPro" id="IPR020846">
    <property type="entry name" value="MFS_dom"/>
</dbReference>
<keyword evidence="10" id="KW-1185">Reference proteome</keyword>
<dbReference type="RefSeq" id="WP_267151317.1">
    <property type="nucleotide sequence ID" value="NZ_JAPMLT010000003.1"/>
</dbReference>
<gene>
    <name evidence="9" type="ORF">OS242_08865</name>
</gene>
<reference evidence="9 10" key="1">
    <citation type="submission" date="2022-11" db="EMBL/GenBank/DDBJ databases">
        <title>Study of microbial diversity in lake waters.</title>
        <authorList>
            <person name="Zhang J."/>
        </authorList>
    </citation>
    <scope>NUCLEOTIDE SEQUENCE [LARGE SCALE GENOMIC DNA]</scope>
    <source>
        <strain evidence="9 10">DT12</strain>
    </source>
</reference>
<proteinExistence type="predicted"/>
<evidence type="ECO:0000256" key="4">
    <source>
        <dbReference type="ARBA" id="ARBA00022692"/>
    </source>
</evidence>
<keyword evidence="5 7" id="KW-1133">Transmembrane helix</keyword>
<feature type="transmembrane region" description="Helical" evidence="7">
    <location>
        <begin position="330"/>
        <end position="353"/>
    </location>
</feature>
<sequence length="433" mass="46748">MSNQTAPPVTYRAVLQNRNYFWMWIGQAISQIGDALSVVAIPLLVYQITGSALDLAISFMITTLPWILIGPFAGVLVDRADRRTVLIATDLIRVLFMLIIFFTSNIYLIYVLLFLSQCMATIFSPARSAVIPELVPREMYVKTIGLSYTTFQISQMIGPFLAAGLVALAGGARTIILLDSFTFLAAVLATLMIRFPDSARRSAARSAASSAGRSNGIVTILSQMKEGAMTILRTPLLRFATMISLLRYLARTVLLMGVLLYLKDGLGMSATESDSLYTLVVSAAAVGTVLGTLLIGWKERSWERRLVIVGGVMLQGLCYVGVLLHPSAWWLIALFLLSGLFEAGAITPVSALFAEGTPNEVRGRVYSVINAILYAFSLLTYSVAGPVVETAGPVALIALGGLFMLIAAPLIAWSTGAYRLLKPDVPQGHTHSA</sequence>
<evidence type="ECO:0000313" key="10">
    <source>
        <dbReference type="Proteomes" id="UP001208017"/>
    </source>
</evidence>
<dbReference type="EMBL" id="JAPMLT010000003">
    <property type="protein sequence ID" value="MCX7570075.1"/>
    <property type="molecule type" value="Genomic_DNA"/>
</dbReference>
<evidence type="ECO:0000256" key="2">
    <source>
        <dbReference type="ARBA" id="ARBA00022448"/>
    </source>
</evidence>
<feature type="domain" description="Major facilitator superfamily (MFS) profile" evidence="8">
    <location>
        <begin position="19"/>
        <end position="425"/>
    </location>
</feature>
<feature type="transmembrane region" description="Helical" evidence="7">
    <location>
        <begin position="365"/>
        <end position="384"/>
    </location>
</feature>
<evidence type="ECO:0000256" key="7">
    <source>
        <dbReference type="SAM" id="Phobius"/>
    </source>
</evidence>
<comment type="caution">
    <text evidence="9">The sequence shown here is derived from an EMBL/GenBank/DDBJ whole genome shotgun (WGS) entry which is preliminary data.</text>
</comment>
<evidence type="ECO:0000259" key="8">
    <source>
        <dbReference type="PROSITE" id="PS50850"/>
    </source>
</evidence>
<feature type="transmembrane region" description="Helical" evidence="7">
    <location>
        <begin position="245"/>
        <end position="263"/>
    </location>
</feature>
<dbReference type="Gene3D" id="1.20.1250.20">
    <property type="entry name" value="MFS general substrate transporter like domains"/>
    <property type="match status" value="1"/>
</dbReference>
<dbReference type="PANTHER" id="PTHR43266:SF2">
    <property type="entry name" value="MAJOR FACILITATOR SUPERFAMILY (MFS) PROFILE DOMAIN-CONTAINING PROTEIN"/>
    <property type="match status" value="1"/>
</dbReference>
<feature type="transmembrane region" description="Helical" evidence="7">
    <location>
        <begin position="146"/>
        <end position="169"/>
    </location>
</feature>
<dbReference type="Proteomes" id="UP001208017">
    <property type="component" value="Unassembled WGS sequence"/>
</dbReference>
<keyword evidence="6 7" id="KW-0472">Membrane</keyword>
<comment type="subcellular location">
    <subcellularLocation>
        <location evidence="1">Cell membrane</location>
        <topology evidence="1">Multi-pass membrane protein</topology>
    </subcellularLocation>
</comment>
<evidence type="ECO:0000256" key="1">
    <source>
        <dbReference type="ARBA" id="ARBA00004651"/>
    </source>
</evidence>